<keyword evidence="5 7" id="KW-0456">Lyase</keyword>
<comment type="subunit">
    <text evidence="7">Homohexamer; trimer of dimers.</text>
</comment>
<evidence type="ECO:0000256" key="7">
    <source>
        <dbReference type="HAMAP-Rule" id="MF_01224"/>
    </source>
</evidence>
<sequence length="162" mass="16655">MTSGLTHFDAEGAAHMVDVSDKPVTARVAVARGSVVMSAETLALITSGQAKKGDVLGVARLAGIMGAKKTADLIPLCHPLPITKVALTLTPDPTLPGVVVEATVKTGGQTGVEMEALTAVSVACLTIYDMVKAVEKSMRIEGIRLILKDGGKSGRYDAGDQA</sequence>
<evidence type="ECO:0000259" key="8">
    <source>
        <dbReference type="Pfam" id="PF01967"/>
    </source>
</evidence>
<dbReference type="CDD" id="cd01420">
    <property type="entry name" value="MoaC_PE"/>
    <property type="match status" value="1"/>
</dbReference>
<name>A0A6B3RP37_9RHOB</name>
<dbReference type="HAMAP" id="MF_01224_B">
    <property type="entry name" value="MoaC_B"/>
    <property type="match status" value="1"/>
</dbReference>
<dbReference type="InterPro" id="IPR050105">
    <property type="entry name" value="MoCo_biosynth_MoaA/MoaC"/>
</dbReference>
<keyword evidence="4 7" id="KW-0501">Molybdenum cofactor biosynthesis</keyword>
<feature type="domain" description="Molybdopterin cofactor biosynthesis C (MoaC)" evidence="8">
    <location>
        <begin position="16"/>
        <end position="151"/>
    </location>
</feature>
<dbReference type="Gene3D" id="3.30.70.640">
    <property type="entry name" value="Molybdopterin cofactor biosynthesis C (MoaC) domain"/>
    <property type="match status" value="1"/>
</dbReference>
<dbReference type="GO" id="GO:0061799">
    <property type="term" value="F:cyclic pyranopterin monophosphate synthase activity"/>
    <property type="evidence" value="ECO:0007669"/>
    <property type="project" value="UniProtKB-UniRule"/>
</dbReference>
<proteinExistence type="inferred from homology"/>
<reference evidence="9 10" key="1">
    <citation type="submission" date="2020-02" db="EMBL/GenBank/DDBJ databases">
        <title>Rhodobacter algicola sp. nov., isolated from microalga culture.</title>
        <authorList>
            <person name="Park C.-Y."/>
        </authorList>
    </citation>
    <scope>NUCLEOTIDE SEQUENCE [LARGE SCALE GENOMIC DNA]</scope>
    <source>
        <strain evidence="9 10">ETT8</strain>
    </source>
</reference>
<evidence type="ECO:0000256" key="5">
    <source>
        <dbReference type="ARBA" id="ARBA00023239"/>
    </source>
</evidence>
<dbReference type="PANTHER" id="PTHR22960">
    <property type="entry name" value="MOLYBDOPTERIN COFACTOR SYNTHESIS PROTEIN A"/>
    <property type="match status" value="1"/>
</dbReference>
<comment type="pathway">
    <text evidence="2 7">Cofactor biosynthesis; molybdopterin biosynthesis.</text>
</comment>
<dbReference type="AlphaFoldDB" id="A0A6B3RP37"/>
<organism evidence="9 10">
    <name type="scientific">Pseudotabrizicola algicola</name>
    <dbReference type="NCBI Taxonomy" id="2709381"/>
    <lineage>
        <taxon>Bacteria</taxon>
        <taxon>Pseudomonadati</taxon>
        <taxon>Pseudomonadota</taxon>
        <taxon>Alphaproteobacteria</taxon>
        <taxon>Rhodobacterales</taxon>
        <taxon>Paracoccaceae</taxon>
        <taxon>Pseudotabrizicola</taxon>
    </lineage>
</organism>
<comment type="similarity">
    <text evidence="7">Belongs to the MoaC family.</text>
</comment>
<dbReference type="Pfam" id="PF01967">
    <property type="entry name" value="MoaC"/>
    <property type="match status" value="1"/>
</dbReference>
<protein>
    <recommendedName>
        <fullName evidence="3 7">Cyclic pyranopterin monophosphate synthase</fullName>
        <ecNumber evidence="3 7">4.6.1.17</ecNumber>
    </recommendedName>
    <alternativeName>
        <fullName evidence="7">Molybdenum cofactor biosynthesis protein C</fullName>
    </alternativeName>
</protein>
<dbReference type="EC" id="4.6.1.17" evidence="3 7"/>
<comment type="caution">
    <text evidence="9">The sequence shown here is derived from an EMBL/GenBank/DDBJ whole genome shotgun (WGS) entry which is preliminary data.</text>
</comment>
<dbReference type="InterPro" id="IPR002820">
    <property type="entry name" value="Mopterin_CF_biosynth-C_dom"/>
</dbReference>
<dbReference type="UniPathway" id="UPA00344"/>
<feature type="binding site" evidence="7">
    <location>
        <begin position="76"/>
        <end position="78"/>
    </location>
    <ligand>
        <name>substrate</name>
    </ligand>
</feature>
<evidence type="ECO:0000256" key="3">
    <source>
        <dbReference type="ARBA" id="ARBA00012575"/>
    </source>
</evidence>
<dbReference type="RefSeq" id="WP_164612791.1">
    <property type="nucleotide sequence ID" value="NZ_JAAIKE010000004.1"/>
</dbReference>
<dbReference type="Proteomes" id="UP000481421">
    <property type="component" value="Unassembled WGS sequence"/>
</dbReference>
<evidence type="ECO:0000256" key="6">
    <source>
        <dbReference type="ARBA" id="ARBA00055087"/>
    </source>
</evidence>
<evidence type="ECO:0000313" key="10">
    <source>
        <dbReference type="Proteomes" id="UP000481421"/>
    </source>
</evidence>
<dbReference type="InterPro" id="IPR023045">
    <property type="entry name" value="MoaC"/>
</dbReference>
<evidence type="ECO:0000256" key="2">
    <source>
        <dbReference type="ARBA" id="ARBA00005046"/>
    </source>
</evidence>
<feature type="binding site" evidence="7">
    <location>
        <begin position="114"/>
        <end position="115"/>
    </location>
    <ligand>
        <name>substrate</name>
    </ligand>
</feature>
<dbReference type="EMBL" id="JAAIKE010000004">
    <property type="protein sequence ID" value="NEX47241.1"/>
    <property type="molecule type" value="Genomic_DNA"/>
</dbReference>
<dbReference type="PANTHER" id="PTHR22960:SF29">
    <property type="entry name" value="CYCLIC PYRANOPTERIN MONOPHOSPHATE SYNTHASE"/>
    <property type="match status" value="1"/>
</dbReference>
<evidence type="ECO:0000256" key="4">
    <source>
        <dbReference type="ARBA" id="ARBA00023150"/>
    </source>
</evidence>
<dbReference type="SUPFAM" id="SSF55040">
    <property type="entry name" value="Molybdenum cofactor biosynthesis protein C, MoaC"/>
    <property type="match status" value="1"/>
</dbReference>
<gene>
    <name evidence="7 9" type="primary">moaC</name>
    <name evidence="9" type="ORF">G3572_13585</name>
</gene>
<dbReference type="NCBIfam" id="NF006870">
    <property type="entry name" value="PRK09364.1"/>
    <property type="match status" value="1"/>
</dbReference>
<dbReference type="InterPro" id="IPR047594">
    <property type="entry name" value="MoaC_bact/euk"/>
</dbReference>
<keyword evidence="10" id="KW-1185">Reference proteome</keyword>
<evidence type="ECO:0000256" key="1">
    <source>
        <dbReference type="ARBA" id="ARBA00001637"/>
    </source>
</evidence>
<feature type="active site" evidence="7">
    <location>
        <position position="129"/>
    </location>
</feature>
<evidence type="ECO:0000313" key="9">
    <source>
        <dbReference type="EMBL" id="NEX47241.1"/>
    </source>
</evidence>
<dbReference type="GO" id="GO:0006777">
    <property type="term" value="P:Mo-molybdopterin cofactor biosynthetic process"/>
    <property type="evidence" value="ECO:0007669"/>
    <property type="project" value="UniProtKB-UniRule"/>
</dbReference>
<accession>A0A6B3RP37</accession>
<dbReference type="InterPro" id="IPR036522">
    <property type="entry name" value="MoaC_sf"/>
</dbReference>
<comment type="catalytic activity">
    <reaction evidence="1 7">
        <text>(8S)-3',8-cyclo-7,8-dihydroguanosine 5'-triphosphate = cyclic pyranopterin phosphate + diphosphate</text>
        <dbReference type="Rhea" id="RHEA:49580"/>
        <dbReference type="ChEBI" id="CHEBI:33019"/>
        <dbReference type="ChEBI" id="CHEBI:59648"/>
        <dbReference type="ChEBI" id="CHEBI:131766"/>
        <dbReference type="EC" id="4.6.1.17"/>
    </reaction>
</comment>
<comment type="function">
    <text evidence="6 7">Catalyzes the conversion of (8S)-3',8-cyclo-7,8-dihydroguanosine 5'-triphosphate to cyclic pyranopterin monophosphate (cPMP).</text>
</comment>
<dbReference type="NCBIfam" id="TIGR00581">
    <property type="entry name" value="moaC"/>
    <property type="match status" value="1"/>
</dbReference>